<evidence type="ECO:0000259" key="2">
    <source>
        <dbReference type="Pfam" id="PF22067"/>
    </source>
</evidence>
<reference evidence="3" key="1">
    <citation type="submission" date="2022-06" db="EMBL/GenBank/DDBJ databases">
        <authorList>
            <person name="Berger JAMES D."/>
            <person name="Berger JAMES D."/>
        </authorList>
    </citation>
    <scope>NUCLEOTIDE SEQUENCE [LARGE SCALE GENOMIC DNA]</scope>
</reference>
<sequence length="932" mass="107594">MVDVEEKIVEDYKCRPPPNHLLNTEIFWKIDSNRFIAVEPAEIYFDRNSFGSRKEDSDVKQFQLKNISGRVTRLHILPPDTKYFRLSYKIPKCLVPGYSITCRVTFLPNEPRYYEDCIRVHTEDHENQLIIPIYAYPVIGDFEFPDFIELQPTTIGKKRTLQIPIKSSSAVDFEFRIQIIQMHPSFTIHPIKGVLHAGQITKLRINFQPTNYTTCELKFELHVAQVNFKAKVCTIIGNAAPGISEDLSITCQEVNHLMDPLDTQDNLSQELSVKKYPYKLMKLKCSSQKLQILKKRNTSEKLSEMTCPHHLVKFLLGSYDKMNSSQRGNKTTSGELNRQQKLLAFEAIVHQNFIDEQRNQVRWQSKLGETPLLLEERLKICQMRELAWNKYYATCTHPEVLEQISSLLSSFDMTSNRNNQLLSLSSMYDFRPCRPVDPFTKSTINRGRLFTEPKFHLVEFSKAKWLYRVDIISKFRSVVSSLIIKQRMIKRLKKLKQTSTSSSSATMDDKNSVIERFTNLAGKSIPSILLYKCGSQLPHQKFSSNRDLLTDEMTITLVDNPPSGSNNNQSCCHLPIIPCTYNYDQLMTSFTTPQHYWPIFDMPASTTSTSSTEQYELRLTDKFDLSTAMDYAKLIPIEVNYDELLLSIQQKQPSQQRQGQQEQPQQKQKLQLQQQIEQIQSGELDHSKTTPSSLLSTSDYETIKNRRQISAKSMKKPAISFPKSLHLLPKTSMSSDNCSYNRYLSLVPMNQSTLEDYSKSLMNSFNKTSDEYRVINSSNLSNSSYLDTVLINLDQTEVHHPLAEWSSSSSSHQPLVPLPSLTYSDFPENFSNPEDEEENKNKQFPLTRENDSKRIEQLVEQDIKEWISRFPELNSLLTKENNNADDHVGDNKEYNEEKLSTSNNPLLHLNNASIEEAKNYENEILSSCKLKF</sequence>
<reference evidence="4" key="2">
    <citation type="submission" date="2023-11" db="UniProtKB">
        <authorList>
            <consortium name="WormBaseParasite"/>
        </authorList>
    </citation>
    <scope>IDENTIFICATION</scope>
</reference>
<dbReference type="PANTHER" id="PTHR46500:SF1">
    <property type="entry name" value="CILIA- AND FLAGELLA-ASSOCIATED PROTEIN 221"/>
    <property type="match status" value="1"/>
</dbReference>
<evidence type="ECO:0000256" key="1">
    <source>
        <dbReference type="SAM" id="MobiDB-lite"/>
    </source>
</evidence>
<dbReference type="Pfam" id="PF22067">
    <property type="entry name" value="Cep192_D3"/>
    <property type="match status" value="1"/>
</dbReference>
<dbReference type="AlphaFoldDB" id="A0AA85J589"/>
<keyword evidence="3" id="KW-1185">Reference proteome</keyword>
<feature type="compositionally biased region" description="Low complexity" evidence="1">
    <location>
        <begin position="689"/>
        <end position="698"/>
    </location>
</feature>
<accession>A0AA85J589</accession>
<organism evidence="3 4">
    <name type="scientific">Trichobilharzia regenti</name>
    <name type="common">Nasal bird schistosome</name>
    <dbReference type="NCBI Taxonomy" id="157069"/>
    <lineage>
        <taxon>Eukaryota</taxon>
        <taxon>Metazoa</taxon>
        <taxon>Spiralia</taxon>
        <taxon>Lophotrochozoa</taxon>
        <taxon>Platyhelminthes</taxon>
        <taxon>Trematoda</taxon>
        <taxon>Digenea</taxon>
        <taxon>Strigeidida</taxon>
        <taxon>Schistosomatoidea</taxon>
        <taxon>Schistosomatidae</taxon>
        <taxon>Trichobilharzia</taxon>
    </lineage>
</organism>
<proteinExistence type="predicted"/>
<dbReference type="InterPro" id="IPR054089">
    <property type="entry name" value="Cep192-like_D3"/>
</dbReference>
<dbReference type="PANTHER" id="PTHR46500">
    <property type="entry name" value="CILIA- AND FLAGELLA-ASSOCIATED PROTEIN 221"/>
    <property type="match status" value="1"/>
</dbReference>
<feature type="region of interest" description="Disordered" evidence="1">
    <location>
        <begin position="652"/>
        <end position="676"/>
    </location>
</feature>
<dbReference type="GO" id="GO:0097729">
    <property type="term" value="C:9+2 motile cilium"/>
    <property type="evidence" value="ECO:0007669"/>
    <property type="project" value="TreeGrafter"/>
</dbReference>
<dbReference type="GO" id="GO:0044458">
    <property type="term" value="P:motile cilium assembly"/>
    <property type="evidence" value="ECO:0007669"/>
    <property type="project" value="TreeGrafter"/>
</dbReference>
<evidence type="ECO:0000313" key="3">
    <source>
        <dbReference type="Proteomes" id="UP000050795"/>
    </source>
</evidence>
<dbReference type="Gene3D" id="2.60.40.10">
    <property type="entry name" value="Immunoglobulins"/>
    <property type="match status" value="2"/>
</dbReference>
<feature type="region of interest" description="Disordered" evidence="1">
    <location>
        <begin position="681"/>
        <end position="700"/>
    </location>
</feature>
<name>A0AA85J589_TRIRE</name>
<evidence type="ECO:0000313" key="4">
    <source>
        <dbReference type="WBParaSite" id="TREG1_133920.1"/>
    </source>
</evidence>
<dbReference type="GO" id="GO:0003341">
    <property type="term" value="P:cilium movement"/>
    <property type="evidence" value="ECO:0007669"/>
    <property type="project" value="InterPro"/>
</dbReference>
<dbReference type="WBParaSite" id="TREG1_133920.1">
    <property type="protein sequence ID" value="TREG1_133920.1"/>
    <property type="gene ID" value="TREG1_133920"/>
</dbReference>
<dbReference type="InterPro" id="IPR029676">
    <property type="entry name" value="CFAP221"/>
</dbReference>
<feature type="domain" description="Cep192-like" evidence="2">
    <location>
        <begin position="149"/>
        <end position="216"/>
    </location>
</feature>
<protein>
    <recommendedName>
        <fullName evidence="2">Cep192-like domain-containing protein</fullName>
    </recommendedName>
</protein>
<feature type="region of interest" description="Disordered" evidence="1">
    <location>
        <begin position="804"/>
        <end position="849"/>
    </location>
</feature>
<dbReference type="Proteomes" id="UP000050795">
    <property type="component" value="Unassembled WGS sequence"/>
</dbReference>
<dbReference type="InterPro" id="IPR013783">
    <property type="entry name" value="Ig-like_fold"/>
</dbReference>